<feature type="transmembrane region" description="Helical" evidence="2">
    <location>
        <begin position="85"/>
        <end position="107"/>
    </location>
</feature>
<evidence type="ECO:0000313" key="4">
    <source>
        <dbReference type="Proteomes" id="UP000694044"/>
    </source>
</evidence>
<dbReference type="AlphaFoldDB" id="A0A8T1VIM4"/>
<feature type="compositionally biased region" description="Polar residues" evidence="1">
    <location>
        <begin position="589"/>
        <end position="601"/>
    </location>
</feature>
<proteinExistence type="predicted"/>
<comment type="caution">
    <text evidence="3">The sequence shown here is derived from an EMBL/GenBank/DDBJ whole genome shotgun (WGS) entry which is preliminary data.</text>
</comment>
<feature type="compositionally biased region" description="Basic and acidic residues" evidence="1">
    <location>
        <begin position="654"/>
        <end position="678"/>
    </location>
</feature>
<accession>A0A8T1VIM4</accession>
<protein>
    <submittedName>
        <fullName evidence="3">10 kDa heat shock protein</fullName>
    </submittedName>
</protein>
<reference evidence="3" key="1">
    <citation type="submission" date="2021-02" db="EMBL/GenBank/DDBJ databases">
        <authorList>
            <person name="Palmer J.M."/>
        </authorList>
    </citation>
    <scope>NUCLEOTIDE SEQUENCE</scope>
    <source>
        <strain evidence="3">SCRP734</strain>
    </source>
</reference>
<keyword evidence="3" id="KW-0346">Stress response</keyword>
<feature type="compositionally biased region" description="Basic and acidic residues" evidence="1">
    <location>
        <begin position="505"/>
        <end position="514"/>
    </location>
</feature>
<organism evidence="3 4">
    <name type="scientific">Phytophthora pseudosyringae</name>
    <dbReference type="NCBI Taxonomy" id="221518"/>
    <lineage>
        <taxon>Eukaryota</taxon>
        <taxon>Sar</taxon>
        <taxon>Stramenopiles</taxon>
        <taxon>Oomycota</taxon>
        <taxon>Peronosporomycetes</taxon>
        <taxon>Peronosporales</taxon>
        <taxon>Peronosporaceae</taxon>
        <taxon>Phytophthora</taxon>
    </lineage>
</organism>
<keyword evidence="2" id="KW-1133">Transmembrane helix</keyword>
<keyword evidence="2" id="KW-0812">Transmembrane</keyword>
<evidence type="ECO:0000256" key="1">
    <source>
        <dbReference type="SAM" id="MobiDB-lite"/>
    </source>
</evidence>
<sequence>MPSLRGISQLNTTVVEGEIERLSGGTDGVTPGLTVPSCRVQTGQVFATNPSSRSSKIFQARVLPSGSADISKRRPSASKEKVSRVWLRCSLGLLAIVCLLWTVWLMLLTVAPNKTINRVMHTETFDEGTFWLLVDTPSNSLWPAMLGLGVIALGYCATIVEILHQSRKRTMTPLSRSIQSFDAMKASLERTVVDAATDRARSRIAASAAKIVVFLTQSASPRRKLMNVALKICDLMVEAILLFRILESGPPVLLVSIFTVIVVANALSCMVLMSRPSEKTGLTETLVDIFFDFLIAVGYPMIVLTHCLSTFEFDHEKWTINLEIFRVGSFEQAASVIANPAQTDIIYKSLKLLRVSSVMDVLTRLGVNSIFCFRLYRVSRRVQRPEQLFSSLYPKRSRVAGGVLIGFTIILLGFVEESIPTSDLACKPHPECVMKAHRWTMVESGSVTQCPCLTLIDADIAPKTYYEWLMPRNLTAKVAQLAATELSLLEEWKSPRAPNQTGAEMEDKHDEQKATTDVTPEATATEQCRQTAEARAVGKVDEVQDEEMKEWKESKNKGKQDDEEASGQDEGLDYAGAEDYEMAEESETGENNPTGTGSTDDTILDDSGKGADSTIDTLDSPRGRSPTPIRAGSHNGRNNKTKSKPPRATAETRATSKEKTKKDRSVPCQESETRRSTDSRASATRASLSPKRKASESWQYDRQGSEERRSEDDSPERDGTLQGRSLSPKRQNTGPSSKKDKVPLQKFIHQYMTATTDRPQLSAVNSAHESIEDLAQAAVSRKQNDMEHMAVEEPKILALLSEPSTLEKDGLEFIKATTPTDQGVRLATWTELLGGQVTNVAPLGSCGWLATYAALYNIRDGLEKPTSVVADAANILKHHVLNEILANLIEERKLHPDTVEADLISSGCHSVLKGTWEEKINALAKHYAAQRDKSVRGHVFKNFWVGPAHTKALAQHARETIYVIDVQLDKQTSIQAYGYHDVATESGETLETGTV</sequence>
<keyword evidence="2" id="KW-0472">Membrane</keyword>
<name>A0A8T1VIM4_9STRA</name>
<feature type="region of interest" description="Disordered" evidence="1">
    <location>
        <begin position="492"/>
        <end position="744"/>
    </location>
</feature>
<feature type="compositionally biased region" description="Polar residues" evidence="1">
    <location>
        <begin position="515"/>
        <end position="530"/>
    </location>
</feature>
<feature type="compositionally biased region" description="Polar residues" evidence="1">
    <location>
        <begin position="722"/>
        <end position="736"/>
    </location>
</feature>
<feature type="compositionally biased region" description="Basic and acidic residues" evidence="1">
    <location>
        <begin position="549"/>
        <end position="560"/>
    </location>
</feature>
<feature type="compositionally biased region" description="Basic and acidic residues" evidence="1">
    <location>
        <begin position="703"/>
        <end position="719"/>
    </location>
</feature>
<keyword evidence="4" id="KW-1185">Reference proteome</keyword>
<dbReference type="EMBL" id="JAGDFM010000261">
    <property type="protein sequence ID" value="KAG7381117.1"/>
    <property type="molecule type" value="Genomic_DNA"/>
</dbReference>
<gene>
    <name evidence="3" type="primary">HSPE1_4</name>
    <name evidence="3" type="ORF">PHYPSEUDO_006443</name>
</gene>
<dbReference type="Proteomes" id="UP000694044">
    <property type="component" value="Unassembled WGS sequence"/>
</dbReference>
<feature type="transmembrane region" description="Helical" evidence="2">
    <location>
        <begin position="397"/>
        <end position="415"/>
    </location>
</feature>
<feature type="transmembrane region" description="Helical" evidence="2">
    <location>
        <begin position="252"/>
        <end position="273"/>
    </location>
</feature>
<feature type="transmembrane region" description="Helical" evidence="2">
    <location>
        <begin position="285"/>
        <end position="304"/>
    </location>
</feature>
<evidence type="ECO:0000256" key="2">
    <source>
        <dbReference type="SAM" id="Phobius"/>
    </source>
</evidence>
<evidence type="ECO:0000313" key="3">
    <source>
        <dbReference type="EMBL" id="KAG7381117.1"/>
    </source>
</evidence>
<feature type="transmembrane region" description="Helical" evidence="2">
    <location>
        <begin position="141"/>
        <end position="163"/>
    </location>
</feature>
<feature type="compositionally biased region" description="Acidic residues" evidence="1">
    <location>
        <begin position="561"/>
        <end position="588"/>
    </location>
</feature>